<comment type="caution">
    <text evidence="3">The sequence shown here is derived from an EMBL/GenBank/DDBJ whole genome shotgun (WGS) entry which is preliminary data.</text>
</comment>
<evidence type="ECO:0000313" key="4">
    <source>
        <dbReference type="Proteomes" id="UP001345219"/>
    </source>
</evidence>
<gene>
    <name evidence="3" type="ORF">SAY87_023331</name>
</gene>
<feature type="region of interest" description="Disordered" evidence="1">
    <location>
        <begin position="26"/>
        <end position="90"/>
    </location>
</feature>
<sequence>MSKAFFLVVLLGLAVAAAEPPHYFRHRPDHEHMPPSEAPGPARWPFYPGHKRPHDHKHGHGHGHGPFAHPPSTAEAPHHHGHHFHVGAFPPMMGLGGHGPQGRTMPPAHAPHIHEHLAPAY</sequence>
<keyword evidence="2" id="KW-0732">Signal</keyword>
<feature type="compositionally biased region" description="Basic residues" evidence="1">
    <location>
        <begin position="49"/>
        <end position="63"/>
    </location>
</feature>
<feature type="chain" id="PRO_5042937572" evidence="2">
    <location>
        <begin position="19"/>
        <end position="121"/>
    </location>
</feature>
<dbReference type="EMBL" id="JAXIOK010000011">
    <property type="protein sequence ID" value="KAK4760200.1"/>
    <property type="molecule type" value="Genomic_DNA"/>
</dbReference>
<protein>
    <submittedName>
        <fullName evidence="3">Uncharacterized protein</fullName>
    </submittedName>
</protein>
<name>A0AAN7K451_9MYRT</name>
<organism evidence="3 4">
    <name type="scientific">Trapa incisa</name>
    <dbReference type="NCBI Taxonomy" id="236973"/>
    <lineage>
        <taxon>Eukaryota</taxon>
        <taxon>Viridiplantae</taxon>
        <taxon>Streptophyta</taxon>
        <taxon>Embryophyta</taxon>
        <taxon>Tracheophyta</taxon>
        <taxon>Spermatophyta</taxon>
        <taxon>Magnoliopsida</taxon>
        <taxon>eudicotyledons</taxon>
        <taxon>Gunneridae</taxon>
        <taxon>Pentapetalae</taxon>
        <taxon>rosids</taxon>
        <taxon>malvids</taxon>
        <taxon>Myrtales</taxon>
        <taxon>Lythraceae</taxon>
        <taxon>Trapa</taxon>
    </lineage>
</organism>
<evidence type="ECO:0000256" key="1">
    <source>
        <dbReference type="SAM" id="MobiDB-lite"/>
    </source>
</evidence>
<accession>A0AAN7K451</accession>
<keyword evidence="4" id="KW-1185">Reference proteome</keyword>
<evidence type="ECO:0000313" key="3">
    <source>
        <dbReference type="EMBL" id="KAK4760200.1"/>
    </source>
</evidence>
<evidence type="ECO:0000256" key="2">
    <source>
        <dbReference type="SAM" id="SignalP"/>
    </source>
</evidence>
<dbReference type="Proteomes" id="UP001345219">
    <property type="component" value="Chromosome 17"/>
</dbReference>
<dbReference type="AlphaFoldDB" id="A0AAN7K451"/>
<feature type="signal peptide" evidence="2">
    <location>
        <begin position="1"/>
        <end position="18"/>
    </location>
</feature>
<proteinExistence type="predicted"/>
<reference evidence="3 4" key="1">
    <citation type="journal article" date="2023" name="Hortic Res">
        <title>Pangenome of water caltrop reveals structural variations and asymmetric subgenome divergence after allopolyploidization.</title>
        <authorList>
            <person name="Zhang X."/>
            <person name="Chen Y."/>
            <person name="Wang L."/>
            <person name="Yuan Y."/>
            <person name="Fang M."/>
            <person name="Shi L."/>
            <person name="Lu R."/>
            <person name="Comes H.P."/>
            <person name="Ma Y."/>
            <person name="Chen Y."/>
            <person name="Huang G."/>
            <person name="Zhou Y."/>
            <person name="Zheng Z."/>
            <person name="Qiu Y."/>
        </authorList>
    </citation>
    <scope>NUCLEOTIDE SEQUENCE [LARGE SCALE GENOMIC DNA]</scope>
    <source>
        <tissue evidence="3">Roots</tissue>
    </source>
</reference>